<organism evidence="8 9">
    <name type="scientific">Methylocystis echinoides</name>
    <dbReference type="NCBI Taxonomy" id="29468"/>
    <lineage>
        <taxon>Bacteria</taxon>
        <taxon>Pseudomonadati</taxon>
        <taxon>Pseudomonadota</taxon>
        <taxon>Alphaproteobacteria</taxon>
        <taxon>Hyphomicrobiales</taxon>
        <taxon>Methylocystaceae</taxon>
        <taxon>Methylocystis</taxon>
    </lineage>
</organism>
<dbReference type="InterPro" id="IPR049712">
    <property type="entry name" value="Poly_export"/>
</dbReference>
<protein>
    <submittedName>
        <fullName evidence="8">Sugar ABC transporter substrate-binding protein</fullName>
    </submittedName>
</protein>
<dbReference type="InterPro" id="IPR019554">
    <property type="entry name" value="Soluble_ligand-bd"/>
</dbReference>
<feature type="domain" description="Polysaccharide export protein N-terminal" evidence="5">
    <location>
        <begin position="25"/>
        <end position="111"/>
    </location>
</feature>
<dbReference type="Pfam" id="PF25994">
    <property type="entry name" value="HH_AprE"/>
    <property type="match status" value="1"/>
</dbReference>
<feature type="signal peptide" evidence="4">
    <location>
        <begin position="1"/>
        <end position="22"/>
    </location>
</feature>
<dbReference type="Pfam" id="PF02563">
    <property type="entry name" value="Poly_export"/>
    <property type="match status" value="1"/>
</dbReference>
<feature type="compositionally biased region" description="Polar residues" evidence="3">
    <location>
        <begin position="429"/>
        <end position="441"/>
    </location>
</feature>
<proteinExistence type="predicted"/>
<keyword evidence="2" id="KW-0175">Coiled coil</keyword>
<dbReference type="Gene3D" id="3.30.1950.10">
    <property type="entry name" value="wza like domain"/>
    <property type="match status" value="1"/>
</dbReference>
<evidence type="ECO:0000313" key="9">
    <source>
        <dbReference type="Proteomes" id="UP001144323"/>
    </source>
</evidence>
<dbReference type="GO" id="GO:0015159">
    <property type="term" value="F:polysaccharide transmembrane transporter activity"/>
    <property type="evidence" value="ECO:0007669"/>
    <property type="project" value="InterPro"/>
</dbReference>
<evidence type="ECO:0000259" key="7">
    <source>
        <dbReference type="Pfam" id="PF25994"/>
    </source>
</evidence>
<feature type="chain" id="PRO_5040942499" evidence="4">
    <location>
        <begin position="23"/>
        <end position="453"/>
    </location>
</feature>
<evidence type="ECO:0000256" key="2">
    <source>
        <dbReference type="SAM" id="Coils"/>
    </source>
</evidence>
<dbReference type="PANTHER" id="PTHR33619">
    <property type="entry name" value="POLYSACCHARIDE EXPORT PROTEIN GFCE-RELATED"/>
    <property type="match status" value="1"/>
</dbReference>
<accession>A0A9W6GZW7</accession>
<evidence type="ECO:0000256" key="3">
    <source>
        <dbReference type="SAM" id="MobiDB-lite"/>
    </source>
</evidence>
<feature type="region of interest" description="Disordered" evidence="3">
    <location>
        <begin position="413"/>
        <end position="453"/>
    </location>
</feature>
<gene>
    <name evidence="8" type="primary">exoF2</name>
    <name evidence="8" type="ORF">LMG27198_51720</name>
</gene>
<evidence type="ECO:0000256" key="1">
    <source>
        <dbReference type="ARBA" id="ARBA00022729"/>
    </source>
</evidence>
<evidence type="ECO:0000313" key="8">
    <source>
        <dbReference type="EMBL" id="GLI96178.1"/>
    </source>
</evidence>
<reference evidence="8" key="1">
    <citation type="journal article" date="2023" name="Int. J. Syst. Evol. Microbiol.">
        <title>Methylocystis iwaonis sp. nov., a type II methane-oxidizing bacterium from surface soil of a rice paddy field in Japan, and emended description of the genus Methylocystis (ex Whittenbury et al. 1970) Bowman et al. 1993.</title>
        <authorList>
            <person name="Kaise H."/>
            <person name="Sawadogo J.B."/>
            <person name="Alam M.S."/>
            <person name="Ueno C."/>
            <person name="Dianou D."/>
            <person name="Shinjo R."/>
            <person name="Asakawa S."/>
        </authorList>
    </citation>
    <scope>NUCLEOTIDE SEQUENCE</scope>
    <source>
        <strain evidence="8">LMG27198</strain>
    </source>
</reference>
<feature type="domain" description="AprE-like long alpha-helical hairpin" evidence="7">
    <location>
        <begin position="164"/>
        <end position="350"/>
    </location>
</feature>
<feature type="domain" description="Soluble ligand binding" evidence="6">
    <location>
        <begin position="117"/>
        <end position="150"/>
    </location>
</feature>
<dbReference type="Pfam" id="PF10531">
    <property type="entry name" value="SLBB"/>
    <property type="match status" value="1"/>
</dbReference>
<evidence type="ECO:0000256" key="4">
    <source>
        <dbReference type="SAM" id="SignalP"/>
    </source>
</evidence>
<dbReference type="PANTHER" id="PTHR33619:SF3">
    <property type="entry name" value="POLYSACCHARIDE EXPORT PROTEIN GFCE-RELATED"/>
    <property type="match status" value="1"/>
</dbReference>
<evidence type="ECO:0000259" key="6">
    <source>
        <dbReference type="Pfam" id="PF10531"/>
    </source>
</evidence>
<dbReference type="Proteomes" id="UP001144323">
    <property type="component" value="Unassembled WGS sequence"/>
</dbReference>
<dbReference type="EMBL" id="BSEC01000010">
    <property type="protein sequence ID" value="GLI96178.1"/>
    <property type="molecule type" value="Genomic_DNA"/>
</dbReference>
<dbReference type="InterPro" id="IPR058781">
    <property type="entry name" value="HH_AprE-like"/>
</dbReference>
<name>A0A9W6GZW7_9HYPH</name>
<sequence>MALWHIALSCAWMMVSILSATATEASSQYLLGPQDRLTIRVYDLRRNTGEAYPWSALTGEFSVGADGTVSLPLIGQIKANGGTTADLADAIGAALKRAADLAEKPAASVEVLTHRPYYITGAVQQPGKYEYQPGLTVLQAVSTAQGLMRGIDPRVARRDVVISRGELRALSIERVTLMSKQARLEAEISGADAITVGGELKAFAKKVDIDQAIRVEQLLFESHRKSVQAETSAIEQSISAFRNEIAALENKSKALDRQLELSRGELNLVNDLVARGLAISPRKLAAEQSQTAFESSRLDVQVALLRAQQSLTRAERDIIELKGKARREALTESAETRSKLNQNAEKLRTTERLVSDSELDMPGVLGVKNGPVAPQFEITRRSGGNTSSWIAQENSVVEPGDVVRVLLLGDQNTKADDMPTLPSLRHPTDANSPNQDATPSTGAIHKSAEGVGR</sequence>
<keyword evidence="1 4" id="KW-0732">Signal</keyword>
<comment type="caution">
    <text evidence="8">The sequence shown here is derived from an EMBL/GenBank/DDBJ whole genome shotgun (WGS) entry which is preliminary data.</text>
</comment>
<dbReference type="InterPro" id="IPR003715">
    <property type="entry name" value="Poly_export_N"/>
</dbReference>
<feature type="coiled-coil region" evidence="2">
    <location>
        <begin position="231"/>
        <end position="265"/>
    </location>
</feature>
<evidence type="ECO:0000259" key="5">
    <source>
        <dbReference type="Pfam" id="PF02563"/>
    </source>
</evidence>
<dbReference type="AlphaFoldDB" id="A0A9W6GZW7"/>
<keyword evidence="9" id="KW-1185">Reference proteome</keyword>